<comment type="caution">
    <text evidence="2">The sequence shown here is derived from an EMBL/GenBank/DDBJ whole genome shotgun (WGS) entry which is preliminary data.</text>
</comment>
<organism evidence="2 3">
    <name type="scientific">Cupriavidus basilensis</name>
    <dbReference type="NCBI Taxonomy" id="68895"/>
    <lineage>
        <taxon>Bacteria</taxon>
        <taxon>Pseudomonadati</taxon>
        <taxon>Pseudomonadota</taxon>
        <taxon>Betaproteobacteria</taxon>
        <taxon>Burkholderiales</taxon>
        <taxon>Burkholderiaceae</taxon>
        <taxon>Cupriavidus</taxon>
    </lineage>
</organism>
<accession>A0ABT6B4W2</accession>
<name>A0ABT6B4W2_9BURK</name>
<dbReference type="InterPro" id="IPR003673">
    <property type="entry name" value="CoA-Trfase_fam_III"/>
</dbReference>
<protein>
    <submittedName>
        <fullName evidence="2">CoA transferase</fullName>
    </submittedName>
</protein>
<reference evidence="2 3" key="1">
    <citation type="submission" date="2023-03" db="EMBL/GenBank/DDBJ databases">
        <title>Draft assemblies of triclosan tolerant bacteria isolated from returned activated sludge.</title>
        <authorList>
            <person name="Van Hamelsveld S."/>
        </authorList>
    </citation>
    <scope>NUCLEOTIDE SEQUENCE [LARGE SCALE GENOMIC DNA]</scope>
    <source>
        <strain evidence="2 3">GW210010_S58</strain>
    </source>
</reference>
<gene>
    <name evidence="2" type="ORF">P3W85_44385</name>
</gene>
<dbReference type="Pfam" id="PF02515">
    <property type="entry name" value="CoA_transf_3"/>
    <property type="match status" value="1"/>
</dbReference>
<keyword evidence="1 2" id="KW-0808">Transferase</keyword>
<evidence type="ECO:0000256" key="1">
    <source>
        <dbReference type="ARBA" id="ARBA00022679"/>
    </source>
</evidence>
<proteinExistence type="predicted"/>
<dbReference type="InterPro" id="IPR023606">
    <property type="entry name" value="CoA-Trfase_III_dom_1_sf"/>
</dbReference>
<dbReference type="Gene3D" id="3.40.50.10540">
    <property type="entry name" value="Crotonobetainyl-coa:carnitine coa-transferase, domain 1"/>
    <property type="match status" value="1"/>
</dbReference>
<dbReference type="SUPFAM" id="SSF89796">
    <property type="entry name" value="CoA-transferase family III (CaiB/BaiF)"/>
    <property type="match status" value="1"/>
</dbReference>
<dbReference type="Gene3D" id="3.30.1540.10">
    <property type="entry name" value="formyl-coa transferase, domain 3"/>
    <property type="match status" value="1"/>
</dbReference>
<dbReference type="PANTHER" id="PTHR48207:SF3">
    <property type="entry name" value="SUCCINATE--HYDROXYMETHYLGLUTARATE COA-TRANSFERASE"/>
    <property type="match status" value="1"/>
</dbReference>
<evidence type="ECO:0000313" key="2">
    <source>
        <dbReference type="EMBL" id="MDF3839918.1"/>
    </source>
</evidence>
<sequence length="409" mass="43787">MTTLSELPKQPLSAGLELLKGVSVLDLTTSVAGPYGTLLLADLGAEVVKVERPSTGDDTRAWGPPFLDGESLWFLAVNRNKSSITIDLTRAEGRQVLDQLIKISDVVVVNTSAAVQAKLGVDYARLSAIHPGLIHVSITGFGLQGPRAELPCYDLIAEGYAGIMDLTGEPSNGPQKVGTPASDLLAGQDAAMATLAALYDRQRTGKGRQIDISMVASSVRFMAPRIVPYLGSDEMPRRSGGRDSVIAIYQVFDTADHPLTLGLGNDAIWKRFWSAVGKPEFGAQAELDTNAKRRNARERIVAAIADILIGRPRAEWLKLFATHRIPAGPINTIEQLVADPVLRDDGLFFAIDGPQGPIPQVGLGIRFDGRTETTRMPPPTLGQHSGQILGQRLSMSPTCIAGLTDSEIV</sequence>
<dbReference type="InterPro" id="IPR044855">
    <property type="entry name" value="CoA-Trfase_III_dom3_sf"/>
</dbReference>
<dbReference type="PANTHER" id="PTHR48207">
    <property type="entry name" value="SUCCINATE--HYDROXYMETHYLGLUTARATE COA-TRANSFERASE"/>
    <property type="match status" value="1"/>
</dbReference>
<dbReference type="GO" id="GO:0016740">
    <property type="term" value="F:transferase activity"/>
    <property type="evidence" value="ECO:0007669"/>
    <property type="project" value="UniProtKB-KW"/>
</dbReference>
<dbReference type="EMBL" id="JARJLM010000718">
    <property type="protein sequence ID" value="MDF3839918.1"/>
    <property type="molecule type" value="Genomic_DNA"/>
</dbReference>
<dbReference type="Proteomes" id="UP001216674">
    <property type="component" value="Unassembled WGS sequence"/>
</dbReference>
<keyword evidence="3" id="KW-1185">Reference proteome</keyword>
<evidence type="ECO:0000313" key="3">
    <source>
        <dbReference type="Proteomes" id="UP001216674"/>
    </source>
</evidence>
<dbReference type="RefSeq" id="WP_276269500.1">
    <property type="nucleotide sequence ID" value="NZ_JARJLM010000718.1"/>
</dbReference>
<dbReference type="InterPro" id="IPR050483">
    <property type="entry name" value="CoA-transferase_III_domain"/>
</dbReference>